<dbReference type="InterPro" id="IPR042243">
    <property type="entry name" value="HypD_1"/>
</dbReference>
<sequence length="374" mass="40810">MKYLDEFSDPDLARRLLDRIAALTTRPWALMEVCGGQTHSIIRHGIDQLLPDGIEMIHGPGCPVCVTPLELIDKALAIAARPEVTFCSFGDMLRVPGSDADLFRVKSAGGDVRVVYSPLDALQLAREQPDRQVVFFGIGFETTAPANAMTVYEARRLGIGNFSLLVSHVLVPPAIAAIMESPSCRVQGFLAAGHVCSVMGTREYPPLAQRYGVPIVVTGFEPLDVLEGIRRTVAQLEEGRHEVENAYRRAVPPEGNPAAQAMLRDVFEVTDRAWRGIGVIPDSGWRLADAYREFDAEARFDVGGLHTDESAVCRSGEVLQGLIKPHECAAFGHECTPRNPLGATMVSSEGACAAYYLYRRLELLEPEPTGARRG</sequence>
<evidence type="ECO:0000313" key="5">
    <source>
        <dbReference type="Proteomes" id="UP000199152"/>
    </source>
</evidence>
<dbReference type="PIRSF" id="PIRSF005622">
    <property type="entry name" value="Hydrgn_mat_hypD"/>
    <property type="match status" value="1"/>
</dbReference>
<dbReference type="RefSeq" id="WP_091324305.1">
    <property type="nucleotide sequence ID" value="NZ_FOSW01000006.1"/>
</dbReference>
<gene>
    <name evidence="4" type="ORF">SAMN04488085_10644</name>
</gene>
<evidence type="ECO:0000256" key="2">
    <source>
        <dbReference type="ARBA" id="ARBA00022723"/>
    </source>
</evidence>
<dbReference type="GO" id="GO:0070025">
    <property type="term" value="F:carbon monoxide binding"/>
    <property type="evidence" value="ECO:0007669"/>
    <property type="project" value="TreeGrafter"/>
</dbReference>
<dbReference type="InterPro" id="IPR002780">
    <property type="entry name" value="Hyd_form_HypD"/>
</dbReference>
<dbReference type="GO" id="GO:0051604">
    <property type="term" value="P:protein maturation"/>
    <property type="evidence" value="ECO:0007669"/>
    <property type="project" value="TreeGrafter"/>
</dbReference>
<dbReference type="Pfam" id="PF01924">
    <property type="entry name" value="HypD"/>
    <property type="match status" value="1"/>
</dbReference>
<organism evidence="4 5">
    <name type="scientific">Geodermatophilus ruber</name>
    <dbReference type="NCBI Taxonomy" id="504800"/>
    <lineage>
        <taxon>Bacteria</taxon>
        <taxon>Bacillati</taxon>
        <taxon>Actinomycetota</taxon>
        <taxon>Actinomycetes</taxon>
        <taxon>Geodermatophilales</taxon>
        <taxon>Geodermatophilaceae</taxon>
        <taxon>Geodermatophilus</taxon>
    </lineage>
</organism>
<dbReference type="PANTHER" id="PTHR30149">
    <property type="entry name" value="HYDROGENASE PROTEIN ASSEMBLY PROTEIN HYPD"/>
    <property type="match status" value="1"/>
</dbReference>
<evidence type="ECO:0000256" key="1">
    <source>
        <dbReference type="ARBA" id="ARBA00007888"/>
    </source>
</evidence>
<keyword evidence="3" id="KW-0408">Iron</keyword>
<dbReference type="EMBL" id="FOSW01000006">
    <property type="protein sequence ID" value="SFL05449.1"/>
    <property type="molecule type" value="Genomic_DNA"/>
</dbReference>
<protein>
    <submittedName>
        <fullName evidence="4">Hydrogenase maturation protein HypD</fullName>
    </submittedName>
</protein>
<dbReference type="OrthoDB" id="9770424at2"/>
<keyword evidence="5" id="KW-1185">Reference proteome</keyword>
<reference evidence="4 5" key="1">
    <citation type="submission" date="2016-10" db="EMBL/GenBank/DDBJ databases">
        <authorList>
            <person name="de Groot N.N."/>
        </authorList>
    </citation>
    <scope>NUCLEOTIDE SEQUENCE [LARGE SCALE GENOMIC DNA]</scope>
    <source>
        <strain evidence="4 5">DSM 45317</strain>
    </source>
</reference>
<name>A0A1I4EJK0_9ACTN</name>
<comment type="similarity">
    <text evidence="1">Belongs to the HypD family.</text>
</comment>
<dbReference type="Proteomes" id="UP000199152">
    <property type="component" value="Unassembled WGS sequence"/>
</dbReference>
<dbReference type="InterPro" id="IPR042244">
    <property type="entry name" value="HypD_2_sf"/>
</dbReference>
<accession>A0A1I4EJK0</accession>
<dbReference type="Gene3D" id="3.40.50.11740">
    <property type="entry name" value="HypD, alpha/beta domain 2"/>
    <property type="match status" value="2"/>
</dbReference>
<dbReference type="STRING" id="504800.SAMN04488085_10644"/>
<keyword evidence="2" id="KW-0479">Metal-binding</keyword>
<dbReference type="Gene3D" id="6.10.20.100">
    <property type="match status" value="1"/>
</dbReference>
<dbReference type="InParanoid" id="A0A1I4EJK0"/>
<evidence type="ECO:0000313" key="4">
    <source>
        <dbReference type="EMBL" id="SFL05449.1"/>
    </source>
</evidence>
<proteinExistence type="inferred from homology"/>
<dbReference type="GO" id="GO:0051539">
    <property type="term" value="F:4 iron, 4 sulfur cluster binding"/>
    <property type="evidence" value="ECO:0007669"/>
    <property type="project" value="TreeGrafter"/>
</dbReference>
<dbReference type="NCBIfam" id="TIGR00075">
    <property type="entry name" value="hypD"/>
    <property type="match status" value="1"/>
</dbReference>
<evidence type="ECO:0000256" key="3">
    <source>
        <dbReference type="ARBA" id="ARBA00023004"/>
    </source>
</evidence>
<dbReference type="GO" id="GO:0005506">
    <property type="term" value="F:iron ion binding"/>
    <property type="evidence" value="ECO:0007669"/>
    <property type="project" value="TreeGrafter"/>
</dbReference>
<dbReference type="PANTHER" id="PTHR30149:SF0">
    <property type="entry name" value="HYDROGENASE MATURATION FACTOR HYPD"/>
    <property type="match status" value="1"/>
</dbReference>
<dbReference type="AlphaFoldDB" id="A0A1I4EJK0"/>